<sequence length="263" mass="27912">MVAREHGELAELLAALEAGGKGPDAAWTVRCAQILDMDGMCVSTQADSGELLWFSDELSTRLDDLQFTLGEGPSYEAGEHGSMSLTADLRTSSARRWTAFAPGAEELGVRSVFAFPLRLGAISVGALTGYRREPRPLADESVDAALSLCDALTLHLLSTLSPPARSARSARSARPGPYENESTHNRPSGLHRAVVHQASGMLSVELGVNLATALDRLRAYAFSHNRPIVAVSRDVVARRLQLTADCSGPGPCPGPGHSESGNR</sequence>
<gene>
    <name evidence="5" type="ORF">GCM10010334_12170</name>
</gene>
<dbReference type="InterPro" id="IPR029016">
    <property type="entry name" value="GAF-like_dom_sf"/>
</dbReference>
<keyword evidence="1" id="KW-0805">Transcription regulation</keyword>
<feature type="region of interest" description="Disordered" evidence="3">
    <location>
        <begin position="244"/>
        <end position="263"/>
    </location>
</feature>
<organism evidence="5 6">
    <name type="scientific">Streptomyces finlayi</name>
    <dbReference type="NCBI Taxonomy" id="67296"/>
    <lineage>
        <taxon>Bacteria</taxon>
        <taxon>Bacillati</taxon>
        <taxon>Actinomycetota</taxon>
        <taxon>Actinomycetes</taxon>
        <taxon>Kitasatosporales</taxon>
        <taxon>Streptomycetaceae</taxon>
        <taxon>Streptomyces</taxon>
    </lineage>
</organism>
<dbReference type="Gene3D" id="3.30.450.40">
    <property type="match status" value="1"/>
</dbReference>
<feature type="domain" description="ANTAR" evidence="4">
    <location>
        <begin position="179"/>
        <end position="236"/>
    </location>
</feature>
<dbReference type="Proteomes" id="UP000638353">
    <property type="component" value="Unassembled WGS sequence"/>
</dbReference>
<feature type="region of interest" description="Disordered" evidence="3">
    <location>
        <begin position="163"/>
        <end position="189"/>
    </location>
</feature>
<comment type="caution">
    <text evidence="5">The sequence shown here is derived from an EMBL/GenBank/DDBJ whole genome shotgun (WGS) entry which is preliminary data.</text>
</comment>
<dbReference type="InterPro" id="IPR005561">
    <property type="entry name" value="ANTAR"/>
</dbReference>
<protein>
    <submittedName>
        <fullName evidence="5">GAF domain-containing protein</fullName>
    </submittedName>
</protein>
<dbReference type="AlphaFoldDB" id="A0A918WUP7"/>
<reference evidence="5" key="2">
    <citation type="submission" date="2020-09" db="EMBL/GenBank/DDBJ databases">
        <authorList>
            <person name="Sun Q."/>
            <person name="Ohkuma M."/>
        </authorList>
    </citation>
    <scope>NUCLEOTIDE SEQUENCE</scope>
    <source>
        <strain evidence="5">JCM 4637</strain>
    </source>
</reference>
<feature type="compositionally biased region" description="Low complexity" evidence="3">
    <location>
        <begin position="163"/>
        <end position="177"/>
    </location>
</feature>
<dbReference type="Gene3D" id="1.10.10.10">
    <property type="entry name" value="Winged helix-like DNA-binding domain superfamily/Winged helix DNA-binding domain"/>
    <property type="match status" value="1"/>
</dbReference>
<evidence type="ECO:0000313" key="6">
    <source>
        <dbReference type="Proteomes" id="UP000638353"/>
    </source>
</evidence>
<dbReference type="InterPro" id="IPR036388">
    <property type="entry name" value="WH-like_DNA-bd_sf"/>
</dbReference>
<dbReference type="Pfam" id="PF03861">
    <property type="entry name" value="ANTAR"/>
    <property type="match status" value="1"/>
</dbReference>
<evidence type="ECO:0000256" key="1">
    <source>
        <dbReference type="ARBA" id="ARBA00023015"/>
    </source>
</evidence>
<accession>A0A918WUP7</accession>
<dbReference type="SUPFAM" id="SSF55781">
    <property type="entry name" value="GAF domain-like"/>
    <property type="match status" value="1"/>
</dbReference>
<reference evidence="5" key="1">
    <citation type="journal article" date="2014" name="Int. J. Syst. Evol. Microbiol.">
        <title>Complete genome sequence of Corynebacterium casei LMG S-19264T (=DSM 44701T), isolated from a smear-ripened cheese.</title>
        <authorList>
            <consortium name="US DOE Joint Genome Institute (JGI-PGF)"/>
            <person name="Walter F."/>
            <person name="Albersmeier A."/>
            <person name="Kalinowski J."/>
            <person name="Ruckert C."/>
        </authorList>
    </citation>
    <scope>NUCLEOTIDE SEQUENCE</scope>
    <source>
        <strain evidence="5">JCM 4637</strain>
    </source>
</reference>
<dbReference type="RefSeq" id="WP_189822411.1">
    <property type="nucleotide sequence ID" value="NZ_BMVC01000002.1"/>
</dbReference>
<evidence type="ECO:0000259" key="4">
    <source>
        <dbReference type="SMART" id="SM01012"/>
    </source>
</evidence>
<name>A0A918WUP7_9ACTN</name>
<evidence type="ECO:0000313" key="5">
    <source>
        <dbReference type="EMBL" id="GHC83252.1"/>
    </source>
</evidence>
<evidence type="ECO:0000256" key="2">
    <source>
        <dbReference type="ARBA" id="ARBA00023163"/>
    </source>
</evidence>
<evidence type="ECO:0000256" key="3">
    <source>
        <dbReference type="SAM" id="MobiDB-lite"/>
    </source>
</evidence>
<dbReference type="EMBL" id="BMVC01000002">
    <property type="protein sequence ID" value="GHC83252.1"/>
    <property type="molecule type" value="Genomic_DNA"/>
</dbReference>
<dbReference type="SMART" id="SM01012">
    <property type="entry name" value="ANTAR"/>
    <property type="match status" value="1"/>
</dbReference>
<dbReference type="GO" id="GO:0003723">
    <property type="term" value="F:RNA binding"/>
    <property type="evidence" value="ECO:0007669"/>
    <property type="project" value="InterPro"/>
</dbReference>
<keyword evidence="2" id="KW-0804">Transcription</keyword>
<proteinExistence type="predicted"/>